<feature type="domain" description="Core-binding (CB)" evidence="5">
    <location>
        <begin position="70"/>
        <end position="151"/>
    </location>
</feature>
<dbReference type="GO" id="GO:0015074">
    <property type="term" value="P:DNA integration"/>
    <property type="evidence" value="ECO:0007669"/>
    <property type="project" value="InterPro"/>
</dbReference>
<dbReference type="InterPro" id="IPR050090">
    <property type="entry name" value="Tyrosine_recombinase_XerCD"/>
</dbReference>
<dbReference type="SUPFAM" id="SSF56349">
    <property type="entry name" value="DNA breaking-rejoining enzymes"/>
    <property type="match status" value="1"/>
</dbReference>
<dbReference type="CDD" id="cd01189">
    <property type="entry name" value="INT_ICEBs1_C_like"/>
    <property type="match status" value="1"/>
</dbReference>
<dbReference type="PANTHER" id="PTHR30349">
    <property type="entry name" value="PHAGE INTEGRASE-RELATED"/>
    <property type="match status" value="1"/>
</dbReference>
<name>A0A1H1XQC7_9ACTN</name>
<dbReference type="InterPro" id="IPR002104">
    <property type="entry name" value="Integrase_catalytic"/>
</dbReference>
<proteinExistence type="predicted"/>
<evidence type="ECO:0000256" key="1">
    <source>
        <dbReference type="ARBA" id="ARBA00023125"/>
    </source>
</evidence>
<gene>
    <name evidence="6" type="ORF">SAMN04488543_3067</name>
</gene>
<dbReference type="PROSITE" id="PS51898">
    <property type="entry name" value="TYR_RECOMBINASE"/>
    <property type="match status" value="1"/>
</dbReference>
<dbReference type="Gene3D" id="1.10.443.10">
    <property type="entry name" value="Intergrase catalytic core"/>
    <property type="match status" value="1"/>
</dbReference>
<evidence type="ECO:0000259" key="4">
    <source>
        <dbReference type="PROSITE" id="PS51898"/>
    </source>
</evidence>
<dbReference type="OrthoDB" id="1822491at2"/>
<dbReference type="InterPro" id="IPR044068">
    <property type="entry name" value="CB"/>
</dbReference>
<dbReference type="GO" id="GO:0006310">
    <property type="term" value="P:DNA recombination"/>
    <property type="evidence" value="ECO:0007669"/>
    <property type="project" value="UniProtKB-KW"/>
</dbReference>
<dbReference type="PANTHER" id="PTHR30349:SF91">
    <property type="entry name" value="INTA PROTEIN"/>
    <property type="match status" value="1"/>
</dbReference>
<dbReference type="InterPro" id="IPR011010">
    <property type="entry name" value="DNA_brk_join_enz"/>
</dbReference>
<reference evidence="6 7" key="1">
    <citation type="submission" date="2016-10" db="EMBL/GenBank/DDBJ databases">
        <authorList>
            <person name="de Groot N.N."/>
        </authorList>
    </citation>
    <scope>NUCLEOTIDE SEQUENCE [LARGE SCALE GENOMIC DNA]</scope>
    <source>
        <strain evidence="6 7">DSM 21741</strain>
    </source>
</reference>
<dbReference type="InterPro" id="IPR013762">
    <property type="entry name" value="Integrase-like_cat_sf"/>
</dbReference>
<organism evidence="6 7">
    <name type="scientific">Friedmanniella luteola</name>
    <dbReference type="NCBI Taxonomy" id="546871"/>
    <lineage>
        <taxon>Bacteria</taxon>
        <taxon>Bacillati</taxon>
        <taxon>Actinomycetota</taxon>
        <taxon>Actinomycetes</taxon>
        <taxon>Propionibacteriales</taxon>
        <taxon>Nocardioidaceae</taxon>
        <taxon>Friedmanniella</taxon>
    </lineage>
</organism>
<dbReference type="PROSITE" id="PS51900">
    <property type="entry name" value="CB"/>
    <property type="match status" value="1"/>
</dbReference>
<dbReference type="AlphaFoldDB" id="A0A1H1XQC7"/>
<dbReference type="EMBL" id="LT629749">
    <property type="protein sequence ID" value="SDT11454.1"/>
    <property type="molecule type" value="Genomic_DNA"/>
</dbReference>
<dbReference type="GO" id="GO:0003677">
    <property type="term" value="F:DNA binding"/>
    <property type="evidence" value="ECO:0007669"/>
    <property type="project" value="UniProtKB-UniRule"/>
</dbReference>
<keyword evidence="1 3" id="KW-0238">DNA-binding</keyword>
<dbReference type="InterPro" id="IPR010998">
    <property type="entry name" value="Integrase_recombinase_N"/>
</dbReference>
<dbReference type="Pfam" id="PF00589">
    <property type="entry name" value="Phage_integrase"/>
    <property type="match status" value="1"/>
</dbReference>
<evidence type="ECO:0000256" key="3">
    <source>
        <dbReference type="PROSITE-ProRule" id="PRU01248"/>
    </source>
</evidence>
<evidence type="ECO:0000259" key="5">
    <source>
        <dbReference type="PROSITE" id="PS51900"/>
    </source>
</evidence>
<keyword evidence="7" id="KW-1185">Reference proteome</keyword>
<protein>
    <submittedName>
        <fullName evidence="6">Site-specific recombinase XerD</fullName>
    </submittedName>
</protein>
<dbReference type="STRING" id="546871.SAMN04488543_3067"/>
<accession>A0A1H1XQC7</accession>
<evidence type="ECO:0000256" key="2">
    <source>
        <dbReference type="ARBA" id="ARBA00023172"/>
    </source>
</evidence>
<evidence type="ECO:0000313" key="6">
    <source>
        <dbReference type="EMBL" id="SDT11454.1"/>
    </source>
</evidence>
<dbReference type="RefSeq" id="WP_091413920.1">
    <property type="nucleotide sequence ID" value="NZ_LT629749.1"/>
</dbReference>
<evidence type="ECO:0000313" key="7">
    <source>
        <dbReference type="Proteomes" id="UP000199092"/>
    </source>
</evidence>
<dbReference type="Gene3D" id="1.10.150.130">
    <property type="match status" value="1"/>
</dbReference>
<feature type="domain" description="Tyr recombinase" evidence="4">
    <location>
        <begin position="173"/>
        <end position="369"/>
    </location>
</feature>
<keyword evidence="2" id="KW-0233">DNA recombination</keyword>
<dbReference type="Proteomes" id="UP000199092">
    <property type="component" value="Chromosome I"/>
</dbReference>
<sequence length="379" mass="42787">MVTRRSRGEGALYWNDSRQRWMATVDLGFTPLGKRRRAYISAKTKTEAKAKLMALRRDQSDGLPIEQRGYTVREAVESWLQYGLVGREPSTVENRRIMAQKHVIPALGSRRLLELTAEEVDAWLAEKARILSTDSVVRLLSILRSSIHRAQARELVRRNVALLCQPPRGTVGRPSKSLTLDQARAVLAAAEGTAMYAYVVVSLLTGARTEELRALRWARLDLDGDPPSIEVWRSVRRGGETKTPRSRRTLELPDRARDALRTHRQLQREARLQAGPRWVEQGLVFCTSWGTELDAANVRRSFRAVAKAAGLDSEKWTPRELRHSFVSLLSNSGVPIEDIAHLVGHANTRTTEKVYRKELRPVLTKGARTMDSIFKDDVG</sequence>